<evidence type="ECO:0000313" key="1">
    <source>
        <dbReference type="EMBL" id="CAM77108.1"/>
    </source>
</evidence>
<sequence>MEARSLTRGTLYHAKKPAGASAGLFRANTTNRPAYAVVLVPVLVVATKNAARTIWSGTPGNAARQCRLRMGFSINRASLAQGGW</sequence>
<name>A4U2K1_9PROT</name>
<proteinExistence type="predicted"/>
<gene>
    <name evidence="1" type="ORF">MGR_0870</name>
</gene>
<dbReference type="EMBL" id="CU459003">
    <property type="protein sequence ID" value="CAM77108.1"/>
    <property type="molecule type" value="Genomic_DNA"/>
</dbReference>
<dbReference type="AlphaFoldDB" id="A4U2K1"/>
<protein>
    <submittedName>
        <fullName evidence="1">Uncharacterized protein</fullName>
    </submittedName>
</protein>
<organism evidence="1">
    <name type="scientific">Magnetospirillum gryphiswaldense</name>
    <dbReference type="NCBI Taxonomy" id="55518"/>
    <lineage>
        <taxon>Bacteria</taxon>
        <taxon>Pseudomonadati</taxon>
        <taxon>Pseudomonadota</taxon>
        <taxon>Alphaproteobacteria</taxon>
        <taxon>Rhodospirillales</taxon>
        <taxon>Rhodospirillaceae</taxon>
        <taxon>Magnetospirillum</taxon>
    </lineage>
</organism>
<reference evidence="1" key="1">
    <citation type="journal article" date="2007" name="J. Bacteriol.">
        <title>Comparative genome analysis of four magnetotactic bacteria reveals a complex set of group-specific genes implicated in magnetosome biomineralization and function.</title>
        <authorList>
            <person name="Richter M."/>
            <person name="Kube M."/>
            <person name="Bazylinski D.A."/>
            <person name="Lombardot T."/>
            <person name="Gloeckner F.O."/>
            <person name="Reinhardt R."/>
            <person name="Schueler D."/>
        </authorList>
    </citation>
    <scope>NUCLEOTIDE SEQUENCE</scope>
    <source>
        <strain evidence="1">MSR-1</strain>
    </source>
</reference>
<accession>A4U2K1</accession>